<dbReference type="InterPro" id="IPR003101">
    <property type="entry name" value="KIX_dom"/>
</dbReference>
<dbReference type="InterPro" id="IPR038547">
    <property type="entry name" value="RING_CBP-p300_sf"/>
</dbReference>
<dbReference type="Pfam" id="PF08214">
    <property type="entry name" value="HAT_KAT11"/>
    <property type="match status" value="1"/>
</dbReference>
<keyword evidence="12" id="KW-0804">Transcription</keyword>
<keyword evidence="11 15" id="KW-0103">Bromodomain</keyword>
<dbReference type="InterPro" id="IPR036427">
    <property type="entry name" value="Bromodomain-like_sf"/>
</dbReference>
<keyword evidence="6" id="KW-0677">Repeat</keyword>
<evidence type="ECO:0000259" key="21">
    <source>
        <dbReference type="PROSITE" id="PS51727"/>
    </source>
</evidence>
<dbReference type="InterPro" id="IPR035898">
    <property type="entry name" value="TAZ_dom_sf"/>
</dbReference>
<dbReference type="PRINTS" id="PR00503">
    <property type="entry name" value="BROMODOMAIN"/>
</dbReference>
<keyword evidence="4" id="KW-0808">Transferase</keyword>
<evidence type="ECO:0000256" key="7">
    <source>
        <dbReference type="ARBA" id="ARBA00022771"/>
    </source>
</evidence>
<protein>
    <recommendedName>
        <fullName evidence="3">histone acetyltransferase</fullName>
        <ecNumber evidence="3">2.3.1.48</ecNumber>
    </recommendedName>
</protein>
<evidence type="ECO:0000313" key="22">
    <source>
        <dbReference type="EMBL" id="VEL09512.1"/>
    </source>
</evidence>
<keyword evidence="5 16" id="KW-0479">Metal-binding</keyword>
<feature type="domain" description="KIX" evidence="20">
    <location>
        <begin position="476"/>
        <end position="555"/>
    </location>
</feature>
<reference evidence="22" key="1">
    <citation type="submission" date="2018-11" db="EMBL/GenBank/DDBJ databases">
        <authorList>
            <consortium name="Pathogen Informatics"/>
        </authorList>
    </citation>
    <scope>NUCLEOTIDE SEQUENCE</scope>
</reference>
<evidence type="ECO:0000259" key="20">
    <source>
        <dbReference type="PROSITE" id="PS50952"/>
    </source>
</evidence>
<dbReference type="PANTHER" id="PTHR13808">
    <property type="entry name" value="CBP/P300-RELATED"/>
    <property type="match status" value="1"/>
</dbReference>
<feature type="region of interest" description="Disordered" evidence="17">
    <location>
        <begin position="1"/>
        <end position="27"/>
    </location>
</feature>
<dbReference type="OrthoDB" id="899at2759"/>
<dbReference type="CDD" id="cd05495">
    <property type="entry name" value="Bromo_cbp_like"/>
    <property type="match status" value="1"/>
</dbReference>
<dbReference type="Pfam" id="PF02172">
    <property type="entry name" value="KIX"/>
    <property type="match status" value="1"/>
</dbReference>
<keyword evidence="10" id="KW-0805">Transcription regulation</keyword>
<accession>A0A3S4ZEJ1</accession>
<evidence type="ECO:0000256" key="13">
    <source>
        <dbReference type="ARBA" id="ARBA00023242"/>
    </source>
</evidence>
<evidence type="ECO:0000256" key="5">
    <source>
        <dbReference type="ARBA" id="ARBA00022723"/>
    </source>
</evidence>
<dbReference type="InterPro" id="IPR056484">
    <property type="entry name" value="PHD_P300"/>
</dbReference>
<evidence type="ECO:0000256" key="16">
    <source>
        <dbReference type="PROSITE-ProRule" id="PRU00203"/>
    </source>
</evidence>
<dbReference type="Pfam" id="PF00439">
    <property type="entry name" value="Bromodomain"/>
    <property type="match status" value="1"/>
</dbReference>
<evidence type="ECO:0000256" key="4">
    <source>
        <dbReference type="ARBA" id="ARBA00022679"/>
    </source>
</evidence>
<dbReference type="GO" id="GO:0004402">
    <property type="term" value="F:histone acetyltransferase activity"/>
    <property type="evidence" value="ECO:0007669"/>
    <property type="project" value="InterPro"/>
</dbReference>
<evidence type="ECO:0000256" key="14">
    <source>
        <dbReference type="ARBA" id="ARBA00048017"/>
    </source>
</evidence>
<dbReference type="Gene3D" id="1.10.246.20">
    <property type="entry name" value="Coactivator CBP, KIX domain"/>
    <property type="match status" value="1"/>
</dbReference>
<dbReference type="Pfam" id="PF02135">
    <property type="entry name" value="zf-TAZ"/>
    <property type="match status" value="1"/>
</dbReference>
<dbReference type="GO" id="GO:0031490">
    <property type="term" value="F:chromatin DNA binding"/>
    <property type="evidence" value="ECO:0007669"/>
    <property type="project" value="TreeGrafter"/>
</dbReference>
<dbReference type="SMART" id="SM01250">
    <property type="entry name" value="KAT11"/>
    <property type="match status" value="1"/>
</dbReference>
<dbReference type="InterPro" id="IPR000197">
    <property type="entry name" value="Znf_TAZ"/>
</dbReference>
<dbReference type="EMBL" id="CAAALY010006514">
    <property type="protein sequence ID" value="VEL09512.1"/>
    <property type="molecule type" value="Genomic_DNA"/>
</dbReference>
<comment type="subcellular location">
    <subcellularLocation>
        <location evidence="2">Nucleus</location>
    </subcellularLocation>
</comment>
<sequence length="1315" mass="145188">MDQEARANEPHGSINYHSNPMPHANAVTLPSTPYAAAADITRLHHAVQSPEKHQIEISSSGIPQTISLSNSTGQIIGLEPKVHLGVNSGGVVHNAVLQPASSGQTEIVLRVAGTTSDTLGVNPNNNFVGSQMTNLPAANTNSTQSVMLGTIVSRTGYSNINPVHVIQSNSDRIGSGMLGTNANTISYNQVVATPQGGTTAVIATGVPQAPHSLQQQRISIPQPTNQSQGQQQQQTFGTTAMNNTLSGSSSSSGGTPSGVATDPEKRQLIQQQLVLLLHAHRCQRQEGEGNGRANPCTTPHCRTMRAVLQHMSTCTEGKNCQIPHCASSRQIISHWKNCSSRECPVCNPLKQNQNYQRNQMLQQRQQQQGIQQVQSQIQQNTVNSSSSQVNYNGVQYHSTGSRPTTMPIPQTRVVSVPASTPSLGSLPYPTTTSANIITNSSGQLVGAGVCGQITDTSTVNDVAAVISNPISNTSQIEQTGWRKDVSIAQRNHLVRRIVRFIFPSPDPAAYADPRMNNLIEYARKVEREMYSTAKDMEEYFHLLAEKCYKIHKELEEKRKNRQLSLAQSSAATSSSSSITCSPGISISGSSTTIQGDLRSGQFAVSHNAALGTSVSPPASSSHSSGLPNQGITVSGNGNNTCVTRRLPQSCGGDGFELSSFAQHDSDGDNNLSKFDEALNSTCNRFRMKSENASSTGFAPSTSVQAIGPAATELSSLSSTTLSLSYVKPSSDTSDTYQTTNVTAGSFSSVITPSTVMGSKIETKDEPSDSVSTALCAPASITSNSSISDATLSSVSTGLTSVSTTSLLPMSEKPDTSKWKKWTREELLRHFLPLHEDIYNDRNAEPFRAPVDPVALHIPDYPQVIKEPMDLTTIRNNLEDGKYADPWQVLDHFRLMFNNAWLYNKKTSKVYKMCTKLSELFESEVDQVMQAMGFCCGHDYVYQPQLLFCTSLNVCTINRESIYYVYNNTDKQGTGLVCDKYYQCEKCFNESGDAILLSDEPGQTPVAIKKDLFEVKRNNVKVKEETVNCKECGRMWHKVCALHMNEIWPTGFVCPACLRERSLKRKENRYTARRLPSNRLSAFLEKRVNDFLKKKEVTSGEVTVRVLASSDKVVEVRPLMQKRFTESGELSESFPYRLKAIFAFQEIDGQDVCFFGLYVQEYGSECPQPNRRRVYVAYLDSVFYFRPKQYRTDVYHEILVGYLLYAKRCGYTMAHIWACPPGEGDDYIFHMHPPEQKIPKAKRLQEWYRRMLEKAIIEGIVVDYKNILRDAIDHQLVSPTEIPYFEGDFWPNTLEDILKVSITIKKIDFFQCLNVS</sequence>
<keyword evidence="7 16" id="KW-0863">Zinc-finger</keyword>
<evidence type="ECO:0000313" key="23">
    <source>
        <dbReference type="Proteomes" id="UP000784294"/>
    </source>
</evidence>
<feature type="domain" description="TAZ-type" evidence="19">
    <location>
        <begin position="262"/>
        <end position="349"/>
    </location>
</feature>
<evidence type="ECO:0000256" key="9">
    <source>
        <dbReference type="ARBA" id="ARBA00022853"/>
    </source>
</evidence>
<organism evidence="22 23">
    <name type="scientific">Protopolystoma xenopodis</name>
    <dbReference type="NCBI Taxonomy" id="117903"/>
    <lineage>
        <taxon>Eukaryota</taxon>
        <taxon>Metazoa</taxon>
        <taxon>Spiralia</taxon>
        <taxon>Lophotrochozoa</taxon>
        <taxon>Platyhelminthes</taxon>
        <taxon>Monogenea</taxon>
        <taxon>Polyopisthocotylea</taxon>
        <taxon>Polystomatidea</taxon>
        <taxon>Polystomatidae</taxon>
        <taxon>Protopolystoma</taxon>
    </lineage>
</organism>
<dbReference type="GO" id="GO:0003713">
    <property type="term" value="F:transcription coactivator activity"/>
    <property type="evidence" value="ECO:0007669"/>
    <property type="project" value="TreeGrafter"/>
</dbReference>
<evidence type="ECO:0000256" key="12">
    <source>
        <dbReference type="ARBA" id="ARBA00023163"/>
    </source>
</evidence>
<proteinExistence type="predicted"/>
<dbReference type="Proteomes" id="UP000784294">
    <property type="component" value="Unassembled WGS sequence"/>
</dbReference>
<evidence type="ECO:0000259" key="18">
    <source>
        <dbReference type="PROSITE" id="PS50014"/>
    </source>
</evidence>
<evidence type="ECO:0000256" key="15">
    <source>
        <dbReference type="PROSITE-ProRule" id="PRU00035"/>
    </source>
</evidence>
<dbReference type="GO" id="GO:0045944">
    <property type="term" value="P:positive regulation of transcription by RNA polymerase II"/>
    <property type="evidence" value="ECO:0007669"/>
    <property type="project" value="TreeGrafter"/>
</dbReference>
<dbReference type="InterPro" id="IPR031162">
    <property type="entry name" value="CBP_P300_HAT"/>
</dbReference>
<dbReference type="Gene3D" id="2.10.110.40">
    <property type="match status" value="1"/>
</dbReference>
<dbReference type="InterPro" id="IPR001487">
    <property type="entry name" value="Bromodomain"/>
</dbReference>
<name>A0A3S4ZEJ1_9PLAT</name>
<dbReference type="Gene3D" id="1.20.920.10">
    <property type="entry name" value="Bromodomain-like"/>
    <property type="match status" value="1"/>
</dbReference>
<feature type="region of interest" description="Disordered" evidence="17">
    <location>
        <begin position="612"/>
        <end position="632"/>
    </location>
</feature>
<dbReference type="InterPro" id="IPR013083">
    <property type="entry name" value="Znf_RING/FYVE/PHD"/>
</dbReference>
<evidence type="ECO:0000256" key="8">
    <source>
        <dbReference type="ARBA" id="ARBA00022833"/>
    </source>
</evidence>
<dbReference type="GO" id="GO:0005634">
    <property type="term" value="C:nucleus"/>
    <property type="evidence" value="ECO:0007669"/>
    <property type="project" value="UniProtKB-SubCell"/>
</dbReference>
<dbReference type="SUPFAM" id="SSF47040">
    <property type="entry name" value="Kix domain of CBP (creb binding protein)"/>
    <property type="match status" value="1"/>
</dbReference>
<dbReference type="CDD" id="cd15557">
    <property type="entry name" value="PHD_CBP_p300"/>
    <property type="match status" value="1"/>
</dbReference>
<dbReference type="InterPro" id="IPR011011">
    <property type="entry name" value="Znf_FYVE_PHD"/>
</dbReference>
<dbReference type="SMART" id="SM00551">
    <property type="entry name" value="ZnF_TAZ"/>
    <property type="match status" value="1"/>
</dbReference>
<dbReference type="InterPro" id="IPR010303">
    <property type="entry name" value="RING_CBP-p300"/>
</dbReference>
<evidence type="ECO:0000256" key="3">
    <source>
        <dbReference type="ARBA" id="ARBA00013184"/>
    </source>
</evidence>
<keyword evidence="8 16" id="KW-0862">Zinc</keyword>
<dbReference type="Pfam" id="PF06001">
    <property type="entry name" value="RING_CBP-p300"/>
    <property type="match status" value="1"/>
</dbReference>
<evidence type="ECO:0000256" key="11">
    <source>
        <dbReference type="ARBA" id="ARBA00023117"/>
    </source>
</evidence>
<gene>
    <name evidence="22" type="ORF">PXEA_LOCUS2952</name>
</gene>
<keyword evidence="23" id="KW-1185">Reference proteome</keyword>
<evidence type="ECO:0000259" key="19">
    <source>
        <dbReference type="PROSITE" id="PS50134"/>
    </source>
</evidence>
<comment type="caution">
    <text evidence="22">The sequence shown here is derived from an EMBL/GenBank/DDBJ whole genome shotgun (WGS) entry which is preliminary data.</text>
</comment>
<dbReference type="GO" id="GO:0000123">
    <property type="term" value="C:histone acetyltransferase complex"/>
    <property type="evidence" value="ECO:0007669"/>
    <property type="project" value="TreeGrafter"/>
</dbReference>
<dbReference type="Pfam" id="PF23570">
    <property type="entry name" value="PHD_P300"/>
    <property type="match status" value="1"/>
</dbReference>
<dbReference type="Gene3D" id="1.20.1020.10">
    <property type="entry name" value="TAZ domain"/>
    <property type="match status" value="1"/>
</dbReference>
<evidence type="ECO:0000256" key="2">
    <source>
        <dbReference type="ARBA" id="ARBA00004123"/>
    </source>
</evidence>
<comment type="catalytic activity">
    <reaction evidence="14">
        <text>L-lysyl-[protein] + acetyl-CoA = N(6)-acetyl-L-lysyl-[protein] + CoA + H(+)</text>
        <dbReference type="Rhea" id="RHEA:45948"/>
        <dbReference type="Rhea" id="RHEA-COMP:9752"/>
        <dbReference type="Rhea" id="RHEA-COMP:10731"/>
        <dbReference type="ChEBI" id="CHEBI:15378"/>
        <dbReference type="ChEBI" id="CHEBI:29969"/>
        <dbReference type="ChEBI" id="CHEBI:57287"/>
        <dbReference type="ChEBI" id="CHEBI:57288"/>
        <dbReference type="ChEBI" id="CHEBI:61930"/>
        <dbReference type="EC" id="2.3.1.48"/>
    </reaction>
</comment>
<dbReference type="SUPFAM" id="SSF47370">
    <property type="entry name" value="Bromodomain"/>
    <property type="match status" value="1"/>
</dbReference>
<dbReference type="SMART" id="SM00297">
    <property type="entry name" value="BROMO"/>
    <property type="match status" value="1"/>
</dbReference>
<feature type="compositionally biased region" description="Low complexity" evidence="17">
    <location>
        <begin position="246"/>
        <end position="258"/>
    </location>
</feature>
<evidence type="ECO:0000256" key="6">
    <source>
        <dbReference type="ARBA" id="ARBA00022737"/>
    </source>
</evidence>
<evidence type="ECO:0000256" key="17">
    <source>
        <dbReference type="SAM" id="MobiDB-lite"/>
    </source>
</evidence>
<comment type="function">
    <text evidence="1">Acetyltransferase enzyme. Acetylates histones, giving a specific tag for transcriptional activation.</text>
</comment>
<dbReference type="PROSITE" id="PS50952">
    <property type="entry name" value="KIX"/>
    <property type="match status" value="1"/>
</dbReference>
<dbReference type="SUPFAM" id="SSF57933">
    <property type="entry name" value="TAZ domain"/>
    <property type="match status" value="1"/>
</dbReference>
<feature type="zinc finger region" description="TAZ-type" evidence="16">
    <location>
        <begin position="262"/>
        <end position="349"/>
    </location>
</feature>
<evidence type="ECO:0000256" key="1">
    <source>
        <dbReference type="ARBA" id="ARBA00002581"/>
    </source>
</evidence>
<dbReference type="Gene3D" id="3.30.40.10">
    <property type="entry name" value="Zinc/RING finger domain, C3HC4 (zinc finger)"/>
    <property type="match status" value="1"/>
</dbReference>
<feature type="region of interest" description="Disordered" evidence="17">
    <location>
        <begin position="220"/>
        <end position="261"/>
    </location>
</feature>
<dbReference type="PROSITE" id="PS51727">
    <property type="entry name" value="CBP_P300_HAT"/>
    <property type="match status" value="1"/>
</dbReference>
<dbReference type="GO" id="GO:0005667">
    <property type="term" value="C:transcription regulator complex"/>
    <property type="evidence" value="ECO:0007669"/>
    <property type="project" value="TreeGrafter"/>
</dbReference>
<dbReference type="CDD" id="cd15802">
    <property type="entry name" value="RING_CBP-p300"/>
    <property type="match status" value="1"/>
</dbReference>
<dbReference type="SUPFAM" id="SSF57903">
    <property type="entry name" value="FYVE/PHD zinc finger"/>
    <property type="match status" value="1"/>
</dbReference>
<dbReference type="PROSITE" id="PS50014">
    <property type="entry name" value="BROMODOMAIN_2"/>
    <property type="match status" value="1"/>
</dbReference>
<dbReference type="InterPro" id="IPR013178">
    <property type="entry name" value="Histone_AcTrfase_Rtt109/CBP"/>
</dbReference>
<dbReference type="PROSITE" id="PS50134">
    <property type="entry name" value="ZF_TAZ"/>
    <property type="match status" value="1"/>
</dbReference>
<dbReference type="InterPro" id="IPR036529">
    <property type="entry name" value="KIX_dom_sf"/>
</dbReference>
<dbReference type="EC" id="2.3.1.48" evidence="3"/>
<keyword evidence="9" id="KW-0156">Chromatin regulator</keyword>
<dbReference type="GO" id="GO:0008270">
    <property type="term" value="F:zinc ion binding"/>
    <property type="evidence" value="ECO:0007669"/>
    <property type="project" value="UniProtKB-KW"/>
</dbReference>
<feature type="domain" description="CBP/p300-type HAT" evidence="21">
    <location>
        <begin position="1068"/>
        <end position="1315"/>
    </location>
</feature>
<feature type="compositionally biased region" description="Low complexity" evidence="17">
    <location>
        <begin position="221"/>
        <end position="239"/>
    </location>
</feature>
<evidence type="ECO:0000256" key="10">
    <source>
        <dbReference type="ARBA" id="ARBA00023015"/>
    </source>
</evidence>
<dbReference type="PANTHER" id="PTHR13808:SF1">
    <property type="entry name" value="HISTONE ACETYLTRANSFERASE"/>
    <property type="match status" value="1"/>
</dbReference>
<feature type="domain" description="Bromo" evidence="18">
    <location>
        <begin position="838"/>
        <end position="910"/>
    </location>
</feature>
<feature type="compositionally biased region" description="Low complexity" evidence="17">
    <location>
        <begin position="613"/>
        <end position="624"/>
    </location>
</feature>
<keyword evidence="13" id="KW-0539">Nucleus</keyword>